<evidence type="ECO:0000313" key="2">
    <source>
        <dbReference type="Proteomes" id="UP001302493"/>
    </source>
</evidence>
<reference evidence="1" key="1">
    <citation type="submission" date="2023-03" db="EMBL/GenBank/DDBJ databases">
        <title>Genome sequence of Brevundimonas nasdae SJTX8.</title>
        <authorList>
            <person name="Liang R."/>
        </authorList>
    </citation>
    <scope>NUCLEOTIDE SEQUENCE</scope>
    <source>
        <strain evidence="1">X8</strain>
    </source>
</reference>
<dbReference type="Proteomes" id="UP001302493">
    <property type="component" value="Chromosome"/>
</dbReference>
<organism evidence="1 2">
    <name type="scientific">Brevundimonas nasdae</name>
    <dbReference type="NCBI Taxonomy" id="172043"/>
    <lineage>
        <taxon>Bacteria</taxon>
        <taxon>Pseudomonadati</taxon>
        <taxon>Pseudomonadota</taxon>
        <taxon>Alphaproteobacteria</taxon>
        <taxon>Caulobacterales</taxon>
        <taxon>Caulobacteraceae</taxon>
        <taxon>Brevundimonas</taxon>
    </lineage>
</organism>
<proteinExistence type="predicted"/>
<evidence type="ECO:0000313" key="1">
    <source>
        <dbReference type="EMBL" id="WOB79741.1"/>
    </source>
</evidence>
<dbReference type="EMBL" id="CP119180">
    <property type="protein sequence ID" value="WOB79741.1"/>
    <property type="molecule type" value="Genomic_DNA"/>
</dbReference>
<sequence length="179" mass="20139">MVFAITRSGFRARCALEVDDASQNRWASISDIVDQCRYGVHDISRTESDGDPPLPRFNMPLELGLFLGAKRFGDELQKRKRCLVMDTERYRYQRFISDLAGQDIHAHGDDPAACIEAVASWLRDQSRSKTVPGGRAMARDFEQFEAQLPALCQGLQLEVDEMTFGDLTTLMSEYIAAAL</sequence>
<gene>
    <name evidence="1" type="ORF">PZA08_06100</name>
</gene>
<keyword evidence="2" id="KW-1185">Reference proteome</keyword>
<protein>
    <submittedName>
        <fullName evidence="1">Uncharacterized protein</fullName>
    </submittedName>
</protein>
<accession>A0ACD4VRC1</accession>
<name>A0ACD4VRC1_9CAUL</name>